<evidence type="ECO:0000259" key="12">
    <source>
        <dbReference type="PROSITE" id="PS51123"/>
    </source>
</evidence>
<dbReference type="PANTHER" id="PTHR30329:SF21">
    <property type="entry name" value="LIPOPROTEIN YIAD-RELATED"/>
    <property type="match status" value="1"/>
</dbReference>
<evidence type="ECO:0000256" key="4">
    <source>
        <dbReference type="ARBA" id="ARBA00022692"/>
    </source>
</evidence>
<dbReference type="PANTHER" id="PTHR30329">
    <property type="entry name" value="STATOR ELEMENT OF FLAGELLAR MOTOR COMPLEX"/>
    <property type="match status" value="1"/>
</dbReference>
<dbReference type="InterPro" id="IPR027385">
    <property type="entry name" value="Beta-barrel_OMP"/>
</dbReference>
<name>A0A1G8FFH3_9VIBR</name>
<dbReference type="Pfam" id="PF13505">
    <property type="entry name" value="OMP_b-brl"/>
    <property type="match status" value="1"/>
</dbReference>
<dbReference type="STRING" id="861298.SAMN04488136_13037"/>
<dbReference type="EMBL" id="FNDD01000030">
    <property type="protein sequence ID" value="SDH80894.1"/>
    <property type="molecule type" value="Genomic_DNA"/>
</dbReference>
<evidence type="ECO:0000256" key="6">
    <source>
        <dbReference type="ARBA" id="ARBA00023065"/>
    </source>
</evidence>
<dbReference type="GO" id="GO:0046930">
    <property type="term" value="C:pore complex"/>
    <property type="evidence" value="ECO:0007669"/>
    <property type="project" value="UniProtKB-KW"/>
</dbReference>
<keyword evidence="7" id="KW-0626">Porin</keyword>
<dbReference type="InterPro" id="IPR050330">
    <property type="entry name" value="Bact_OuterMem_StrucFunc"/>
</dbReference>
<evidence type="ECO:0000256" key="10">
    <source>
        <dbReference type="PROSITE-ProRule" id="PRU00473"/>
    </source>
</evidence>
<dbReference type="InterPro" id="IPR006690">
    <property type="entry name" value="OMPA-like_CS"/>
</dbReference>
<evidence type="ECO:0000256" key="2">
    <source>
        <dbReference type="ARBA" id="ARBA00022448"/>
    </source>
</evidence>
<feature type="signal peptide" evidence="11">
    <location>
        <begin position="1"/>
        <end position="18"/>
    </location>
</feature>
<evidence type="ECO:0000256" key="5">
    <source>
        <dbReference type="ARBA" id="ARBA00022729"/>
    </source>
</evidence>
<dbReference type="AlphaFoldDB" id="A0A1G8FFH3"/>
<dbReference type="GO" id="GO:0015288">
    <property type="term" value="F:porin activity"/>
    <property type="evidence" value="ECO:0007669"/>
    <property type="project" value="UniProtKB-KW"/>
</dbReference>
<evidence type="ECO:0000313" key="13">
    <source>
        <dbReference type="EMBL" id="SDH80894.1"/>
    </source>
</evidence>
<dbReference type="CDD" id="cd07185">
    <property type="entry name" value="OmpA_C-like"/>
    <property type="match status" value="1"/>
</dbReference>
<reference evidence="13 14" key="1">
    <citation type="submission" date="2016-10" db="EMBL/GenBank/DDBJ databases">
        <authorList>
            <person name="de Groot N.N."/>
        </authorList>
    </citation>
    <scope>NUCLEOTIDE SEQUENCE [LARGE SCALE GENOMIC DNA]</scope>
    <source>
        <strain evidence="13 14">CGMCC 1.10228</strain>
    </source>
</reference>
<dbReference type="PROSITE" id="PS51123">
    <property type="entry name" value="OMPA_2"/>
    <property type="match status" value="1"/>
</dbReference>
<evidence type="ECO:0000256" key="7">
    <source>
        <dbReference type="ARBA" id="ARBA00023114"/>
    </source>
</evidence>
<dbReference type="InterPro" id="IPR006665">
    <property type="entry name" value="OmpA-like"/>
</dbReference>
<evidence type="ECO:0000256" key="3">
    <source>
        <dbReference type="ARBA" id="ARBA00022452"/>
    </source>
</evidence>
<protein>
    <submittedName>
        <fullName evidence="13">Outer membrane protein beta-barrel domain-containing protein</fullName>
    </submittedName>
</protein>
<gene>
    <name evidence="13" type="ORF">SAMN04488136_13037</name>
</gene>
<dbReference type="PROSITE" id="PS01068">
    <property type="entry name" value="OMPA_1"/>
    <property type="match status" value="1"/>
</dbReference>
<accession>A0A1G8FFH3</accession>
<evidence type="ECO:0000256" key="1">
    <source>
        <dbReference type="ARBA" id="ARBA00004571"/>
    </source>
</evidence>
<evidence type="ECO:0000256" key="9">
    <source>
        <dbReference type="ARBA" id="ARBA00023237"/>
    </source>
</evidence>
<keyword evidence="2" id="KW-0813">Transport</keyword>
<dbReference type="InterPro" id="IPR006664">
    <property type="entry name" value="OMP_bac"/>
</dbReference>
<proteinExistence type="predicted"/>
<feature type="domain" description="OmpA-like" evidence="12">
    <location>
        <begin position="214"/>
        <end position="328"/>
    </location>
</feature>
<dbReference type="InterPro" id="IPR036737">
    <property type="entry name" value="OmpA-like_sf"/>
</dbReference>
<dbReference type="InterPro" id="IPR011250">
    <property type="entry name" value="OMP/PagP_B-barrel"/>
</dbReference>
<feature type="chain" id="PRO_5011792917" evidence="11">
    <location>
        <begin position="19"/>
        <end position="328"/>
    </location>
</feature>
<dbReference type="PRINTS" id="PR01021">
    <property type="entry name" value="OMPADOMAIN"/>
</dbReference>
<comment type="subcellular location">
    <subcellularLocation>
        <location evidence="1">Cell outer membrane</location>
        <topology evidence="1">Multi-pass membrane protein</topology>
    </subcellularLocation>
</comment>
<dbReference type="GO" id="GO:0006811">
    <property type="term" value="P:monoatomic ion transport"/>
    <property type="evidence" value="ECO:0007669"/>
    <property type="project" value="UniProtKB-KW"/>
</dbReference>
<keyword evidence="6" id="KW-0406">Ion transport</keyword>
<keyword evidence="5 11" id="KW-0732">Signal</keyword>
<keyword evidence="9" id="KW-0998">Cell outer membrane</keyword>
<dbReference type="Proteomes" id="UP000198854">
    <property type="component" value="Unassembled WGS sequence"/>
</dbReference>
<dbReference type="Pfam" id="PF00691">
    <property type="entry name" value="OmpA"/>
    <property type="match status" value="1"/>
</dbReference>
<evidence type="ECO:0000256" key="11">
    <source>
        <dbReference type="SAM" id="SignalP"/>
    </source>
</evidence>
<evidence type="ECO:0000256" key="8">
    <source>
        <dbReference type="ARBA" id="ARBA00023136"/>
    </source>
</evidence>
<sequence length="328" mass="36349">MKRTLLTSLILLSPFSFANSVTDTIYVGLEMGSTTNFGECTAECDNKGYAFGFKLGYELTLNVNLEASYFRPSDANHRDGSLEDTFKTHVYDFGVAFRTTPRNGVGAFVRPGLYHAEINSEQSVLADGNVTGWSLEAGGYVRFEKSELTLSYRYFNDEDISYGVGSNESGNVLVGFKYFFNIGNQPSKLTRNIKSKPRPTTDFYPNESTVVTESIYEISDANGSQLFDSGAFALRDTEQLNRLLNLINKLNIESIEIIGHTDSIGSEPDNLLLSEKRAQQVSLFLIANGIDSNLITSNGVGETQPVADNTTPEGRQQNRRVEIKVLHY</sequence>
<dbReference type="RefSeq" id="WP_176765644.1">
    <property type="nucleotide sequence ID" value="NZ_FNDD01000030.1"/>
</dbReference>
<dbReference type="SUPFAM" id="SSF56925">
    <property type="entry name" value="OMPA-like"/>
    <property type="match status" value="1"/>
</dbReference>
<evidence type="ECO:0000313" key="14">
    <source>
        <dbReference type="Proteomes" id="UP000198854"/>
    </source>
</evidence>
<dbReference type="GO" id="GO:0009279">
    <property type="term" value="C:cell outer membrane"/>
    <property type="evidence" value="ECO:0007669"/>
    <property type="project" value="UniProtKB-SubCell"/>
</dbReference>
<keyword evidence="4" id="KW-0812">Transmembrane</keyword>
<dbReference type="Gene3D" id="3.30.1330.60">
    <property type="entry name" value="OmpA-like domain"/>
    <property type="match status" value="1"/>
</dbReference>
<keyword evidence="8 10" id="KW-0472">Membrane</keyword>
<dbReference type="SUPFAM" id="SSF103088">
    <property type="entry name" value="OmpA-like"/>
    <property type="match status" value="1"/>
</dbReference>
<keyword evidence="3" id="KW-1134">Transmembrane beta strand</keyword>
<keyword evidence="14" id="KW-1185">Reference proteome</keyword>
<dbReference type="Gene3D" id="2.40.160.20">
    <property type="match status" value="1"/>
</dbReference>
<organism evidence="13 14">
    <name type="scientific">Vibrio xiamenensis</name>
    <dbReference type="NCBI Taxonomy" id="861298"/>
    <lineage>
        <taxon>Bacteria</taxon>
        <taxon>Pseudomonadati</taxon>
        <taxon>Pseudomonadota</taxon>
        <taxon>Gammaproteobacteria</taxon>
        <taxon>Vibrionales</taxon>
        <taxon>Vibrionaceae</taxon>
        <taxon>Vibrio</taxon>
    </lineage>
</organism>